<dbReference type="InterPro" id="IPR029063">
    <property type="entry name" value="SAM-dependent_MTases_sf"/>
</dbReference>
<dbReference type="CDD" id="cd02440">
    <property type="entry name" value="AdoMet_MTases"/>
    <property type="match status" value="1"/>
</dbReference>
<dbReference type="AlphaFoldDB" id="A0A084GCS2"/>
<dbReference type="EMBL" id="JOWA01000086">
    <property type="protein sequence ID" value="KEZ45134.1"/>
    <property type="molecule type" value="Genomic_DNA"/>
</dbReference>
<accession>A0A084GCS2</accession>
<name>A0A084GCS2_PSEDA</name>
<reference evidence="1 2" key="1">
    <citation type="journal article" date="2014" name="Genome Announc.">
        <title>Draft genome sequence of the pathogenic fungus Scedosporium apiospermum.</title>
        <authorList>
            <person name="Vandeputte P."/>
            <person name="Ghamrawi S."/>
            <person name="Rechenmann M."/>
            <person name="Iltis A."/>
            <person name="Giraud S."/>
            <person name="Fleury M."/>
            <person name="Thornton C."/>
            <person name="Delhaes L."/>
            <person name="Meyer W."/>
            <person name="Papon N."/>
            <person name="Bouchara J.P."/>
        </authorList>
    </citation>
    <scope>NUCLEOTIDE SEQUENCE [LARGE SCALE GENOMIC DNA]</scope>
    <source>
        <strain evidence="1 2">IHEM 14462</strain>
    </source>
</reference>
<dbReference type="KEGG" id="sapo:SAPIO_CDS2573"/>
<comment type="caution">
    <text evidence="1">The sequence shown here is derived from an EMBL/GenBank/DDBJ whole genome shotgun (WGS) entry which is preliminary data.</text>
</comment>
<gene>
    <name evidence="1" type="ORF">SAPIO_CDS2573</name>
</gene>
<keyword evidence="2" id="KW-1185">Reference proteome</keyword>
<evidence type="ECO:0000313" key="1">
    <source>
        <dbReference type="EMBL" id="KEZ45134.1"/>
    </source>
</evidence>
<dbReference type="Proteomes" id="UP000028545">
    <property type="component" value="Unassembled WGS sequence"/>
</dbReference>
<dbReference type="SUPFAM" id="SSF53335">
    <property type="entry name" value="S-adenosyl-L-methionine-dependent methyltransferases"/>
    <property type="match status" value="1"/>
</dbReference>
<dbReference type="VEuPathDB" id="FungiDB:SAPIO_CDS2573"/>
<dbReference type="OrthoDB" id="184880at2759"/>
<evidence type="ECO:0008006" key="3">
    <source>
        <dbReference type="Google" id="ProtNLM"/>
    </source>
</evidence>
<dbReference type="OMA" id="IAYKLEG"/>
<organism evidence="1 2">
    <name type="scientific">Pseudallescheria apiosperma</name>
    <name type="common">Scedosporium apiospermum</name>
    <dbReference type="NCBI Taxonomy" id="563466"/>
    <lineage>
        <taxon>Eukaryota</taxon>
        <taxon>Fungi</taxon>
        <taxon>Dikarya</taxon>
        <taxon>Ascomycota</taxon>
        <taxon>Pezizomycotina</taxon>
        <taxon>Sordariomycetes</taxon>
        <taxon>Hypocreomycetidae</taxon>
        <taxon>Microascales</taxon>
        <taxon>Microascaceae</taxon>
        <taxon>Scedosporium</taxon>
    </lineage>
</organism>
<dbReference type="Pfam" id="PF13489">
    <property type="entry name" value="Methyltransf_23"/>
    <property type="match status" value="1"/>
</dbReference>
<dbReference type="Gene3D" id="3.40.50.150">
    <property type="entry name" value="Vaccinia Virus protein VP39"/>
    <property type="match status" value="1"/>
</dbReference>
<protein>
    <recommendedName>
        <fullName evidence="3">Methyltransferase family protein</fullName>
    </recommendedName>
</protein>
<evidence type="ECO:0000313" key="2">
    <source>
        <dbReference type="Proteomes" id="UP000028545"/>
    </source>
</evidence>
<proteinExistence type="predicted"/>
<sequence>MAPIETSGPQAADKQSATNLFAGTEGIYLLPHHVKEIERLRTQHDFILSSTGGVLLTAPLDRPKIKVLDSGAADGTWLLDLPRLYPAHEWSLHGVDIGSALFPPKAGPYASLDLRQFDIRSPTPPDPTWVNTFDLIHQRLLIWGLRGPEWPGVLRNHHSLLKPGGWIQLVEGQWVDRDHPFDAPRYPNLAKMSQMQKWSTSNFGMDIEIAYRLEDLLREAGFQGVAKTQLSLSYGAKAREEQWKQRSADMWVDKFRGLGSKLPEGGIPGVARNVEEFYAFLDELHSEVLEYGYQPTLNFVIGQKPA</sequence>
<dbReference type="RefSeq" id="XP_016644933.1">
    <property type="nucleotide sequence ID" value="XM_016785557.1"/>
</dbReference>
<dbReference type="HOGENOM" id="CLU_010595_9_3_1"/>
<dbReference type="GeneID" id="27721645"/>